<proteinExistence type="predicted"/>
<feature type="non-terminal residue" evidence="1">
    <location>
        <position position="1"/>
    </location>
</feature>
<organism evidence="2">
    <name type="scientific">Perkinsus marinus (strain ATCC 50983 / TXsc)</name>
    <dbReference type="NCBI Taxonomy" id="423536"/>
    <lineage>
        <taxon>Eukaryota</taxon>
        <taxon>Sar</taxon>
        <taxon>Alveolata</taxon>
        <taxon>Perkinsozoa</taxon>
        <taxon>Perkinsea</taxon>
        <taxon>Perkinsida</taxon>
        <taxon>Perkinsidae</taxon>
        <taxon>Perkinsus</taxon>
    </lineage>
</organism>
<keyword evidence="2" id="KW-1185">Reference proteome</keyword>
<reference evidence="1 2" key="1">
    <citation type="submission" date="2008-07" db="EMBL/GenBank/DDBJ databases">
        <authorList>
            <person name="El-Sayed N."/>
            <person name="Caler E."/>
            <person name="Inman J."/>
            <person name="Amedeo P."/>
            <person name="Hass B."/>
            <person name="Wortman J."/>
        </authorList>
    </citation>
    <scope>NUCLEOTIDE SEQUENCE [LARGE SCALE GENOMIC DNA]</scope>
    <source>
        <strain evidence="2">ATCC 50983 / TXsc</strain>
    </source>
</reference>
<dbReference type="RefSeq" id="XP_002772247.1">
    <property type="nucleotide sequence ID" value="XM_002772201.1"/>
</dbReference>
<dbReference type="EMBL" id="GG681882">
    <property type="protein sequence ID" value="EER04063.1"/>
    <property type="molecule type" value="Genomic_DNA"/>
</dbReference>
<accession>C5LGS6</accession>
<dbReference type="GeneID" id="9045154"/>
<gene>
    <name evidence="1" type="ORF">Pmar_PMAR026108</name>
</gene>
<protein>
    <submittedName>
        <fullName evidence="1">Uncharacterized protein</fullName>
    </submittedName>
</protein>
<name>C5LGS6_PERM5</name>
<sequence length="63" mass="7053">FTTSHWQEIKRTGLGKIVDSASVSLWPSLQKESAETFNTDRFAEDMIKDVVKAGVDLNKLILS</sequence>
<dbReference type="Proteomes" id="UP000007800">
    <property type="component" value="Unassembled WGS sequence"/>
</dbReference>
<dbReference type="InParanoid" id="C5LGS6"/>
<evidence type="ECO:0000313" key="2">
    <source>
        <dbReference type="Proteomes" id="UP000007800"/>
    </source>
</evidence>
<feature type="non-terminal residue" evidence="1">
    <location>
        <position position="63"/>
    </location>
</feature>
<evidence type="ECO:0000313" key="1">
    <source>
        <dbReference type="EMBL" id="EER04063.1"/>
    </source>
</evidence>
<dbReference type="AlphaFoldDB" id="C5LGS6"/>